<dbReference type="RefSeq" id="WP_145270252.1">
    <property type="nucleotide sequence ID" value="NZ_CP036426.1"/>
</dbReference>
<accession>A0A518H2D2</accession>
<reference evidence="1 2" key="1">
    <citation type="submission" date="2019-02" db="EMBL/GenBank/DDBJ databases">
        <title>Deep-cultivation of Planctomycetes and their phenomic and genomic characterization uncovers novel biology.</title>
        <authorList>
            <person name="Wiegand S."/>
            <person name="Jogler M."/>
            <person name="Boedeker C."/>
            <person name="Pinto D."/>
            <person name="Vollmers J."/>
            <person name="Rivas-Marin E."/>
            <person name="Kohn T."/>
            <person name="Peeters S.H."/>
            <person name="Heuer A."/>
            <person name="Rast P."/>
            <person name="Oberbeckmann S."/>
            <person name="Bunk B."/>
            <person name="Jeske O."/>
            <person name="Meyerdierks A."/>
            <person name="Storesund J.E."/>
            <person name="Kallscheuer N."/>
            <person name="Luecker S."/>
            <person name="Lage O.M."/>
            <person name="Pohl T."/>
            <person name="Merkel B.J."/>
            <person name="Hornburger P."/>
            <person name="Mueller R.-W."/>
            <person name="Bruemmer F."/>
            <person name="Labrenz M."/>
            <person name="Spormann A.M."/>
            <person name="Op den Camp H."/>
            <person name="Overmann J."/>
            <person name="Amann R."/>
            <person name="Jetten M.S.M."/>
            <person name="Mascher T."/>
            <person name="Medema M.H."/>
            <person name="Devos D.P."/>
            <person name="Kaster A.-K."/>
            <person name="Ovreas L."/>
            <person name="Rohde M."/>
            <person name="Galperin M.Y."/>
            <person name="Jogler C."/>
        </authorList>
    </citation>
    <scope>NUCLEOTIDE SEQUENCE [LARGE SCALE GENOMIC DNA]</scope>
    <source>
        <strain evidence="1 2">ElP</strain>
    </source>
</reference>
<dbReference type="AlphaFoldDB" id="A0A518H2D2"/>
<dbReference type="KEGG" id="tpla:ElP_28740"/>
<dbReference type="EMBL" id="CP036426">
    <property type="protein sequence ID" value="QDV34977.1"/>
    <property type="molecule type" value="Genomic_DNA"/>
</dbReference>
<organism evidence="1 2">
    <name type="scientific">Tautonia plasticadhaerens</name>
    <dbReference type="NCBI Taxonomy" id="2527974"/>
    <lineage>
        <taxon>Bacteria</taxon>
        <taxon>Pseudomonadati</taxon>
        <taxon>Planctomycetota</taxon>
        <taxon>Planctomycetia</taxon>
        <taxon>Isosphaerales</taxon>
        <taxon>Isosphaeraceae</taxon>
        <taxon>Tautonia</taxon>
    </lineage>
</organism>
<proteinExistence type="predicted"/>
<dbReference type="Proteomes" id="UP000317835">
    <property type="component" value="Chromosome"/>
</dbReference>
<evidence type="ECO:0000313" key="1">
    <source>
        <dbReference type="EMBL" id="QDV34977.1"/>
    </source>
</evidence>
<name>A0A518H2D2_9BACT</name>
<evidence type="ECO:0000313" key="2">
    <source>
        <dbReference type="Proteomes" id="UP000317835"/>
    </source>
</evidence>
<gene>
    <name evidence="1" type="ORF">ElP_28740</name>
</gene>
<sequence length="89" mass="10618">MICRLLRLGWPYSKRRQKRREWLALRKEIERERKAAAKACREQGHSWVVGSHSVTFLPKDRTCFRCLRREVPLTVWVKKGGLQGVDRKN</sequence>
<keyword evidence="2" id="KW-1185">Reference proteome</keyword>
<protein>
    <submittedName>
        <fullName evidence="1">Uncharacterized protein</fullName>
    </submittedName>
</protein>